<evidence type="ECO:0000313" key="2">
    <source>
        <dbReference type="EMBL" id="MDR6241952.1"/>
    </source>
</evidence>
<comment type="caution">
    <text evidence="2">The sequence shown here is derived from an EMBL/GenBank/DDBJ whole genome shotgun (WGS) entry which is preliminary data.</text>
</comment>
<dbReference type="RefSeq" id="WP_309943167.1">
    <property type="nucleotide sequence ID" value="NZ_AP025311.1"/>
</dbReference>
<accession>A0AAE3XRS5</accession>
<keyword evidence="1" id="KW-1133">Transmembrane helix</keyword>
<protein>
    <submittedName>
        <fullName evidence="2">Uncharacterized protein</fullName>
    </submittedName>
</protein>
<proteinExistence type="predicted"/>
<feature type="transmembrane region" description="Helical" evidence="1">
    <location>
        <begin position="6"/>
        <end position="25"/>
    </location>
</feature>
<organism evidence="2 3">
    <name type="scientific">Aureibacter tunicatorum</name>
    <dbReference type="NCBI Taxonomy" id="866807"/>
    <lineage>
        <taxon>Bacteria</taxon>
        <taxon>Pseudomonadati</taxon>
        <taxon>Bacteroidota</taxon>
        <taxon>Cytophagia</taxon>
        <taxon>Cytophagales</taxon>
        <taxon>Persicobacteraceae</taxon>
        <taxon>Aureibacter</taxon>
    </lineage>
</organism>
<dbReference type="AlphaFoldDB" id="A0AAE3XRS5"/>
<reference evidence="2" key="1">
    <citation type="submission" date="2023-07" db="EMBL/GenBank/DDBJ databases">
        <title>Genomic Encyclopedia of Type Strains, Phase IV (KMG-IV): sequencing the most valuable type-strain genomes for metagenomic binning, comparative biology and taxonomic classification.</title>
        <authorList>
            <person name="Goeker M."/>
        </authorList>
    </citation>
    <scope>NUCLEOTIDE SEQUENCE</scope>
    <source>
        <strain evidence="2">DSM 26174</strain>
    </source>
</reference>
<dbReference type="Proteomes" id="UP001185092">
    <property type="component" value="Unassembled WGS sequence"/>
</dbReference>
<name>A0AAE3XRS5_9BACT</name>
<dbReference type="EMBL" id="JAVDQD010000014">
    <property type="protein sequence ID" value="MDR6241952.1"/>
    <property type="molecule type" value="Genomic_DNA"/>
</dbReference>
<keyword evidence="1" id="KW-0472">Membrane</keyword>
<evidence type="ECO:0000256" key="1">
    <source>
        <dbReference type="SAM" id="Phobius"/>
    </source>
</evidence>
<keyword evidence="3" id="KW-1185">Reference proteome</keyword>
<gene>
    <name evidence="2" type="ORF">HNQ88_005039</name>
</gene>
<keyword evidence="1" id="KW-0812">Transmembrane</keyword>
<evidence type="ECO:0000313" key="3">
    <source>
        <dbReference type="Proteomes" id="UP001185092"/>
    </source>
</evidence>
<sequence>MIKAPLNYFITFTTILILIIIFFRWSDNRFKNRSIQEIRSTDTLIRYDTVHINDTIIIDHEVKIPEFHIDTILVHKERLDTIKTYQGTVYFDSSASVWYSSRVKGELLGMNLSYTNNNPQIIKTQTINHYKVSKPRASLWLGSSITNNDVFAQATLQYKKYQIGLGYSPIHKNSMLSMSYKIF</sequence>